<name>A0A3S5Y2B5_RHOH1</name>
<organism evidence="10">
    <name type="scientific">Rhodococcus hoagii (strain 103S)</name>
    <name type="common">Rhodococcus equi</name>
    <dbReference type="NCBI Taxonomy" id="685727"/>
    <lineage>
        <taxon>Bacteria</taxon>
        <taxon>Bacillati</taxon>
        <taxon>Actinomycetota</taxon>
        <taxon>Actinomycetes</taxon>
        <taxon>Mycobacteriales</taxon>
        <taxon>Nocardiaceae</taxon>
        <taxon>Prescottella</taxon>
    </lineage>
</organism>
<dbReference type="FunFam" id="1.20.1720.10:FF:000004">
    <property type="entry name" value="EmrB/QacA family drug resistance transporter"/>
    <property type="match status" value="1"/>
</dbReference>
<evidence type="ECO:0000256" key="7">
    <source>
        <dbReference type="ARBA" id="ARBA00023136"/>
    </source>
</evidence>
<comment type="subcellular location">
    <subcellularLocation>
        <location evidence="1">Cell membrane</location>
        <topology evidence="1">Multi-pass membrane protein</topology>
    </subcellularLocation>
</comment>
<feature type="transmembrane region" description="Helical" evidence="8">
    <location>
        <begin position="25"/>
        <end position="50"/>
    </location>
</feature>
<evidence type="ECO:0000256" key="5">
    <source>
        <dbReference type="ARBA" id="ARBA00022692"/>
    </source>
</evidence>
<comment type="similarity">
    <text evidence="2">Belongs to the major facilitator superfamily. TCR/Tet family.</text>
</comment>
<keyword evidence="7 8" id="KW-0472">Membrane</keyword>
<dbReference type="Pfam" id="PF07690">
    <property type="entry name" value="MFS_1"/>
    <property type="match status" value="1"/>
</dbReference>
<dbReference type="InterPro" id="IPR036259">
    <property type="entry name" value="MFS_trans_sf"/>
</dbReference>
<proteinExistence type="inferred from homology"/>
<gene>
    <name evidence="10" type="ordered locus">REQ_05730</name>
</gene>
<dbReference type="RefSeq" id="WP_013414770.1">
    <property type="nucleotide sequence ID" value="NC_014659.1"/>
</dbReference>
<sequence length="558" mass="59204">MTEEPRGTDPAVAPGQQATFSHRQILAILSGLMLGMFLAALDQTIVATAMRTIADDLDGYALQAWVTTAYLITATLVTPLYGKLSDIYGRKQFFMAAIVLFVIGSVLCTFAQSMYMLAVFRAIQGLGAGGLFSLALAIVGDIVSPRERARYQGYFLAVFGTSSVLGPVIGGLLSGQPSILGIAGWRWVFLVNVPIGLVALAVVWRVLHLPPVHRPMRIDWWGALVLAVGLVPILVVAEQGRAWGWTSPESLTCYAIGVVGVLGFVVVEYFMKDAALFPLHFFRGQTFALGVLISFLVGAVMFGAITVIPQYLQVVQGSSPTLAGFQMLPAVLGIAIGSVVSGQLIARTGRYRIFTIVGAVLIAVASLLLHSVTAHTSLYVFMTFIFVLGLGLGNLLQPLTLAIQNALPPKDMGVSTASATFFRQIGGTLGVALFLSILFAQLTPSITTQLQDAARSPEFQQAVAAGASSPNPVEAEIARGLMSGDPSAASAAMNDTSFIEQLNPTLAAPFKDGFAIAFEAVYPPIVVLAVVSLVLILIWREVPLRQKSGVDADESVDS</sequence>
<evidence type="ECO:0000256" key="8">
    <source>
        <dbReference type="SAM" id="Phobius"/>
    </source>
</evidence>
<dbReference type="PANTHER" id="PTHR23501:SF197">
    <property type="entry name" value="COMD"/>
    <property type="match status" value="1"/>
</dbReference>
<feature type="transmembrane region" description="Helical" evidence="8">
    <location>
        <begin position="287"/>
        <end position="312"/>
    </location>
</feature>
<keyword evidence="6 8" id="KW-1133">Transmembrane helix</keyword>
<dbReference type="SUPFAM" id="SSF103473">
    <property type="entry name" value="MFS general substrate transporter"/>
    <property type="match status" value="1"/>
</dbReference>
<keyword evidence="3" id="KW-0813">Transport</keyword>
<evidence type="ECO:0000256" key="1">
    <source>
        <dbReference type="ARBA" id="ARBA00004651"/>
    </source>
</evidence>
<keyword evidence="4" id="KW-1003">Cell membrane</keyword>
<keyword evidence="5 8" id="KW-0812">Transmembrane</keyword>
<feature type="transmembrane region" description="Helical" evidence="8">
    <location>
        <begin position="122"/>
        <end position="142"/>
    </location>
</feature>
<protein>
    <submittedName>
        <fullName evidence="10">MFS transporter</fullName>
    </submittedName>
</protein>
<evidence type="ECO:0000259" key="9">
    <source>
        <dbReference type="PROSITE" id="PS50850"/>
    </source>
</evidence>
<dbReference type="InterPro" id="IPR020846">
    <property type="entry name" value="MFS_dom"/>
</dbReference>
<feature type="transmembrane region" description="Helical" evidence="8">
    <location>
        <begin position="324"/>
        <end position="346"/>
    </location>
</feature>
<dbReference type="PROSITE" id="PS50850">
    <property type="entry name" value="MFS"/>
    <property type="match status" value="1"/>
</dbReference>
<feature type="transmembrane region" description="Helical" evidence="8">
    <location>
        <begin position="353"/>
        <end position="372"/>
    </location>
</feature>
<dbReference type="PANTHER" id="PTHR23501">
    <property type="entry name" value="MAJOR FACILITATOR SUPERFAMILY"/>
    <property type="match status" value="1"/>
</dbReference>
<feature type="transmembrane region" description="Helical" evidence="8">
    <location>
        <begin position="378"/>
        <end position="401"/>
    </location>
</feature>
<feature type="transmembrane region" description="Helical" evidence="8">
    <location>
        <begin position="421"/>
        <end position="442"/>
    </location>
</feature>
<dbReference type="InterPro" id="IPR011701">
    <property type="entry name" value="MFS"/>
</dbReference>
<dbReference type="Proteomes" id="UP001154400">
    <property type="component" value="Chromosome"/>
</dbReference>
<dbReference type="Gene3D" id="1.20.1720.10">
    <property type="entry name" value="Multidrug resistance protein D"/>
    <property type="match status" value="1"/>
</dbReference>
<dbReference type="CDD" id="cd17502">
    <property type="entry name" value="MFS_Azr1_MDR_like"/>
    <property type="match status" value="1"/>
</dbReference>
<feature type="transmembrane region" description="Helical" evidence="8">
    <location>
        <begin position="218"/>
        <end position="237"/>
    </location>
</feature>
<feature type="transmembrane region" description="Helical" evidence="8">
    <location>
        <begin position="93"/>
        <end position="116"/>
    </location>
</feature>
<evidence type="ECO:0000313" key="11">
    <source>
        <dbReference type="Proteomes" id="UP000006892"/>
    </source>
</evidence>
<evidence type="ECO:0000313" key="10">
    <source>
        <dbReference type="EMBL" id="CBH46692.1"/>
    </source>
</evidence>
<feature type="transmembrane region" description="Helical" evidence="8">
    <location>
        <begin position="249"/>
        <end position="267"/>
    </location>
</feature>
<accession>A0A3S5Y2B5</accession>
<dbReference type="Gene3D" id="1.20.1250.20">
    <property type="entry name" value="MFS general substrate transporter like domains"/>
    <property type="match status" value="1"/>
</dbReference>
<evidence type="ECO:0000256" key="6">
    <source>
        <dbReference type="ARBA" id="ARBA00022989"/>
    </source>
</evidence>
<feature type="domain" description="Major facilitator superfamily (MFS) profile" evidence="9">
    <location>
        <begin position="28"/>
        <end position="547"/>
    </location>
</feature>
<reference evidence="10" key="1">
    <citation type="journal article" date="2010" name="PLoS Genet.">
        <title>The genome of a pathogenic rhodococcus: cooptive virulence underpinned by key gene acquisitions.</title>
        <authorList>
            <person name="Letek M."/>
            <person name="Gonzalez P."/>
            <person name="Macarthur I."/>
            <person name="Rodriguez H."/>
            <person name="Freeman T.C."/>
            <person name="Valero-Rello A."/>
            <person name="Blanco M."/>
            <person name="Buckley T."/>
            <person name="Cherevach I."/>
            <person name="Fahey R."/>
            <person name="Hapeshi A."/>
            <person name="Holdstock J."/>
            <person name="Leadon D."/>
            <person name="Navas J."/>
            <person name="Ocampo A."/>
            <person name="Quail M.A."/>
            <person name="Sanders M."/>
            <person name="Scortti M.M."/>
            <person name="Prescott J.F."/>
            <person name="Fogarty U."/>
            <person name="Meijer W.G."/>
            <person name="Parkhill J."/>
            <person name="Bentley S.D."/>
            <person name="Vazquez-Boland J.A."/>
        </authorList>
    </citation>
    <scope>NUCLEOTIDE SEQUENCE [LARGE SCALE GENOMIC DNA]</scope>
    <source>
        <strain evidence="10 11">103S</strain>
    </source>
</reference>
<dbReference type="KEGG" id="req:REQ_05730"/>
<evidence type="ECO:0000256" key="3">
    <source>
        <dbReference type="ARBA" id="ARBA00022448"/>
    </source>
</evidence>
<evidence type="ECO:0000256" key="4">
    <source>
        <dbReference type="ARBA" id="ARBA00022475"/>
    </source>
</evidence>
<feature type="transmembrane region" description="Helical" evidence="8">
    <location>
        <begin position="185"/>
        <end position="206"/>
    </location>
</feature>
<dbReference type="EMBL" id="FN563149">
    <property type="protein sequence ID" value="CBH46692.1"/>
    <property type="molecule type" value="Genomic_DNA"/>
</dbReference>
<evidence type="ECO:0000256" key="2">
    <source>
        <dbReference type="ARBA" id="ARBA00007520"/>
    </source>
</evidence>
<dbReference type="GO" id="GO:0022857">
    <property type="term" value="F:transmembrane transporter activity"/>
    <property type="evidence" value="ECO:0007669"/>
    <property type="project" value="InterPro"/>
</dbReference>
<dbReference type="AlphaFoldDB" id="A0A3S5Y2B5"/>
<feature type="transmembrane region" description="Helical" evidence="8">
    <location>
        <begin position="62"/>
        <end position="81"/>
    </location>
</feature>
<dbReference type="NCBIfam" id="TIGR00711">
    <property type="entry name" value="efflux_EmrB"/>
    <property type="match status" value="1"/>
</dbReference>
<dbReference type="InterPro" id="IPR004638">
    <property type="entry name" value="EmrB-like"/>
</dbReference>
<dbReference type="GO" id="GO:0005886">
    <property type="term" value="C:plasma membrane"/>
    <property type="evidence" value="ECO:0007669"/>
    <property type="project" value="UniProtKB-SubCell"/>
</dbReference>
<feature type="transmembrane region" description="Helical" evidence="8">
    <location>
        <begin position="520"/>
        <end position="539"/>
    </location>
</feature>
<feature type="transmembrane region" description="Helical" evidence="8">
    <location>
        <begin position="154"/>
        <end position="173"/>
    </location>
</feature>